<feature type="compositionally biased region" description="Low complexity" evidence="6">
    <location>
        <begin position="505"/>
        <end position="516"/>
    </location>
</feature>
<dbReference type="FunFam" id="4.10.1060.10:FF:000024">
    <property type="entry name" value="RNA-binding protein"/>
    <property type="match status" value="1"/>
</dbReference>
<evidence type="ECO:0000313" key="10">
    <source>
        <dbReference type="Proteomes" id="UP000663699"/>
    </source>
</evidence>
<dbReference type="InterPro" id="IPR000504">
    <property type="entry name" value="RRM_dom"/>
</dbReference>
<keyword evidence="1" id="KW-0479">Metal-binding</keyword>
<evidence type="ECO:0000256" key="2">
    <source>
        <dbReference type="ARBA" id="ARBA00022771"/>
    </source>
</evidence>
<evidence type="ECO:0008006" key="11">
    <source>
        <dbReference type="Google" id="ProtNLM"/>
    </source>
</evidence>
<dbReference type="GO" id="GO:0008270">
    <property type="term" value="F:zinc ion binding"/>
    <property type="evidence" value="ECO:0007669"/>
    <property type="project" value="UniProtKB-KW"/>
</dbReference>
<dbReference type="Proteomes" id="UP000663699">
    <property type="component" value="Chromosome 1"/>
</dbReference>
<dbReference type="AlphaFoldDB" id="A0A899FYQ7"/>
<dbReference type="SUPFAM" id="SSF54928">
    <property type="entry name" value="RNA-binding domain, RBD"/>
    <property type="match status" value="1"/>
</dbReference>
<evidence type="ECO:0000256" key="1">
    <source>
        <dbReference type="ARBA" id="ARBA00022723"/>
    </source>
</evidence>
<feature type="domain" description="RanBP2-type" evidence="8">
    <location>
        <begin position="423"/>
        <end position="454"/>
    </location>
</feature>
<keyword evidence="3" id="KW-0862">Zinc</keyword>
<dbReference type="Gene3D" id="3.30.420.10">
    <property type="entry name" value="Ribonuclease H-like superfamily/Ribonuclease H"/>
    <property type="match status" value="1"/>
</dbReference>
<sequence>MPLLESLDSIIIVHGSTCFECGIGGSKEASELVELSWILVDAKTLEELHKEDLIVRPVNTPIANLSNFVSITWDNIQAAGTFREVIQRFVTFIQEKLIVNNKDFIFAAFDAKKLTIQLPREARDKSVVLPSYLQHPRVYDLYTEYSRWQSYHPETLIYQSSSITHIRKILETDIHVLSQFAQKNQVSFENRSPRRAIDECLDLLHIFKSLAEKSKLVDKYPNIFSRPLDIRADVKAFLAERSCILYMAGLPYDITQSELENWFTQYGSHPIAFWTLKTPDQSKPTGIGFAIFSSHEEAIKSLVMNGRAIEDNIIEILPSSGRVLERAAEILISFPLSKNKPRPGDWNCPFCGFSNFQRRIACFRCSFSTLPASINNDPMVQCSHLSFGGNLPLQPSVPNTDPSYSSYLLTARTSTQGGNVPFRAGDWKCKAEGCGYHNFAKNTNCLKCGANKNSIVITDYNISSSSLSSQIQKPAVKAISYHLNSKNPAYSYPMQQIPLNTTHNSFSRSSDLTSSSPLKQPAVSTTNNEAITQSNESIINKEKVITNKNNEKEANTWHCTSCCFINMKFHNTCFLCGTAISNTPTSASNTTNSTIIQENSDTLECCNENMTFELLHKDLRELMIDDNKSLINIKKDVSSKMTLLPLDS</sequence>
<evidence type="ECO:0000256" key="5">
    <source>
        <dbReference type="PROSITE-ProRule" id="PRU00322"/>
    </source>
</evidence>
<dbReference type="SUPFAM" id="SSF53098">
    <property type="entry name" value="Ribonuclease H-like"/>
    <property type="match status" value="1"/>
</dbReference>
<dbReference type="Gene3D" id="4.10.1060.10">
    <property type="entry name" value="Zinc finger, RanBP2-type"/>
    <property type="match status" value="2"/>
</dbReference>
<evidence type="ECO:0000256" key="3">
    <source>
        <dbReference type="ARBA" id="ARBA00022833"/>
    </source>
</evidence>
<dbReference type="Pfam" id="PF00076">
    <property type="entry name" value="RRM_1"/>
    <property type="match status" value="1"/>
</dbReference>
<accession>A0A899FYQ7</accession>
<dbReference type="InterPro" id="IPR012677">
    <property type="entry name" value="Nucleotide-bd_a/b_plait_sf"/>
</dbReference>
<dbReference type="EMBL" id="CP054532">
    <property type="protein sequence ID" value="QSL64268.1"/>
    <property type="molecule type" value="Genomic_DNA"/>
</dbReference>
<keyword evidence="4" id="KW-0694">RNA-binding</keyword>
<dbReference type="InterPro" id="IPR035979">
    <property type="entry name" value="RBD_domain_sf"/>
</dbReference>
<evidence type="ECO:0000313" key="9">
    <source>
        <dbReference type="EMBL" id="QSL64268.1"/>
    </source>
</evidence>
<dbReference type="InterPro" id="IPR036443">
    <property type="entry name" value="Znf_RanBP2_sf"/>
</dbReference>
<organism evidence="9 10">
    <name type="scientific">Pneumocystis wakefieldiae</name>
    <dbReference type="NCBI Taxonomy" id="38082"/>
    <lineage>
        <taxon>Eukaryota</taxon>
        <taxon>Fungi</taxon>
        <taxon>Dikarya</taxon>
        <taxon>Ascomycota</taxon>
        <taxon>Taphrinomycotina</taxon>
        <taxon>Pneumocystomycetes</taxon>
        <taxon>Pneumocystaceae</taxon>
        <taxon>Pneumocystis</taxon>
    </lineage>
</organism>
<reference evidence="9" key="1">
    <citation type="submission" date="2020-06" db="EMBL/GenBank/DDBJ databases">
        <title>Genomes of multiple members of Pneumocystis genus reveal paths to human pathogen Pneumocystis jirovecii.</title>
        <authorList>
            <person name="Cisse O.H."/>
            <person name="Ma L."/>
            <person name="Dekker J."/>
            <person name="Khil P."/>
            <person name="Jo J."/>
            <person name="Brenchley J."/>
            <person name="Blair R."/>
            <person name="Pahar B."/>
            <person name="Chabe M."/>
            <person name="Van Rompay K.A."/>
            <person name="Keesler R."/>
            <person name="Sukura A."/>
            <person name="Hirsch V."/>
            <person name="Kutty G."/>
            <person name="Liu Y."/>
            <person name="Peng L."/>
            <person name="Chen J."/>
            <person name="Song J."/>
            <person name="Weissenbacher-Lang C."/>
            <person name="Xu J."/>
            <person name="Upham N.S."/>
            <person name="Stajich J.E."/>
            <person name="Cuomo C.A."/>
            <person name="Cushion M.T."/>
            <person name="Kovacs J.A."/>
        </authorList>
    </citation>
    <scope>NUCLEOTIDE SEQUENCE</scope>
    <source>
        <strain evidence="9">2A</strain>
    </source>
</reference>
<dbReference type="InterPro" id="IPR034351">
    <property type="entry name" value="Nrp1_RRM"/>
</dbReference>
<dbReference type="InterPro" id="IPR036397">
    <property type="entry name" value="RNaseH_sf"/>
</dbReference>
<dbReference type="PANTHER" id="PTHR23111">
    <property type="entry name" value="ZINC FINGER PROTEIN"/>
    <property type="match status" value="1"/>
</dbReference>
<dbReference type="Gene3D" id="3.30.70.330">
    <property type="match status" value="1"/>
</dbReference>
<gene>
    <name evidence="9" type="ORF">MERGE_000424</name>
</gene>
<evidence type="ECO:0000256" key="4">
    <source>
        <dbReference type="PROSITE-ProRule" id="PRU00176"/>
    </source>
</evidence>
<dbReference type="SMART" id="SM00547">
    <property type="entry name" value="ZnF_RBZ"/>
    <property type="match status" value="3"/>
</dbReference>
<dbReference type="CDD" id="cd12452">
    <property type="entry name" value="RRM_ARP_like"/>
    <property type="match status" value="1"/>
</dbReference>
<proteinExistence type="predicted"/>
<dbReference type="PANTHER" id="PTHR23111:SF40">
    <property type="entry name" value="RNA-BINDING PROTEIN INVOLVED IN HETEROCHROMATIN ASSEMBLY-RELATED"/>
    <property type="match status" value="1"/>
</dbReference>
<keyword evidence="2 5" id="KW-0863">Zinc-finger</keyword>
<dbReference type="Pfam" id="PF00641">
    <property type="entry name" value="Zn_ribbon_RanBP"/>
    <property type="match status" value="2"/>
</dbReference>
<evidence type="ECO:0000256" key="6">
    <source>
        <dbReference type="SAM" id="MobiDB-lite"/>
    </source>
</evidence>
<dbReference type="InterPro" id="IPR012337">
    <property type="entry name" value="RNaseH-like_sf"/>
</dbReference>
<feature type="domain" description="RanBP2-type" evidence="8">
    <location>
        <begin position="553"/>
        <end position="582"/>
    </location>
</feature>
<dbReference type="InterPro" id="IPR001876">
    <property type="entry name" value="Znf_RanBP2"/>
</dbReference>
<dbReference type="PROSITE" id="PS50199">
    <property type="entry name" value="ZF_RANBP2_2"/>
    <property type="match status" value="3"/>
</dbReference>
<feature type="domain" description="RRM" evidence="7">
    <location>
        <begin position="243"/>
        <end position="321"/>
    </location>
</feature>
<name>A0A899FYQ7_9ASCO</name>
<dbReference type="OrthoDB" id="448399at2759"/>
<feature type="region of interest" description="Disordered" evidence="6">
    <location>
        <begin position="503"/>
        <end position="526"/>
    </location>
</feature>
<keyword evidence="10" id="KW-1185">Reference proteome</keyword>
<evidence type="ECO:0000259" key="8">
    <source>
        <dbReference type="PROSITE" id="PS50199"/>
    </source>
</evidence>
<dbReference type="SMART" id="SM00360">
    <property type="entry name" value="RRM"/>
    <property type="match status" value="1"/>
</dbReference>
<dbReference type="GO" id="GO:0003729">
    <property type="term" value="F:mRNA binding"/>
    <property type="evidence" value="ECO:0007669"/>
    <property type="project" value="TreeGrafter"/>
</dbReference>
<evidence type="ECO:0000259" key="7">
    <source>
        <dbReference type="PROSITE" id="PS50102"/>
    </source>
</evidence>
<dbReference type="PROSITE" id="PS01358">
    <property type="entry name" value="ZF_RANBP2_1"/>
    <property type="match status" value="3"/>
</dbReference>
<feature type="domain" description="RanBP2-type" evidence="8">
    <location>
        <begin position="342"/>
        <end position="371"/>
    </location>
</feature>
<protein>
    <recommendedName>
        <fullName evidence="11">Asparagine-rich protein</fullName>
    </recommendedName>
</protein>
<dbReference type="SUPFAM" id="SSF90209">
    <property type="entry name" value="Ran binding protein zinc finger-like"/>
    <property type="match status" value="2"/>
</dbReference>
<dbReference type="PROSITE" id="PS50102">
    <property type="entry name" value="RRM"/>
    <property type="match status" value="1"/>
</dbReference>